<dbReference type="InterPro" id="IPR018166">
    <property type="entry name" value="S-AdoMet_deCO2ase_CS"/>
</dbReference>
<name>A0A131ZXQ5_SARSC</name>
<dbReference type="Gene3D" id="3.60.90.10">
    <property type="entry name" value="S-adenosylmethionine decarboxylase"/>
    <property type="match status" value="1"/>
</dbReference>
<dbReference type="PANTHER" id="PTHR11570:SF0">
    <property type="entry name" value="S-ADENOSYLMETHIONINE DECARBOXYLASE PROENZYME"/>
    <property type="match status" value="1"/>
</dbReference>
<evidence type="ECO:0000256" key="3">
    <source>
        <dbReference type="ARBA" id="ARBA00023066"/>
    </source>
</evidence>
<proteinExistence type="inferred from homology"/>
<dbReference type="Pfam" id="PF01536">
    <property type="entry name" value="SAM_decarbox"/>
    <property type="match status" value="1"/>
</dbReference>
<comment type="pathway">
    <text evidence="1">Amine and polyamine biosynthesis; S-adenosylmethioninamine biosynthesis; S-adenosylmethioninamine from S-adenosyl-L-methionine: step 1/1.</text>
</comment>
<dbReference type="GO" id="GO:0004014">
    <property type="term" value="F:adenosylmethionine decarboxylase activity"/>
    <property type="evidence" value="ECO:0007669"/>
    <property type="project" value="UniProtKB-EC"/>
</dbReference>
<keyword evidence="4" id="KW-0620">Polyamine biosynthesis</keyword>
<evidence type="ECO:0000256" key="2">
    <source>
        <dbReference type="ARBA" id="ARBA00008466"/>
    </source>
</evidence>
<evidence type="ECO:0000313" key="6">
    <source>
        <dbReference type="EMBL" id="KPM03075.1"/>
    </source>
</evidence>
<dbReference type="GO" id="GO:0008295">
    <property type="term" value="P:spermidine biosynthetic process"/>
    <property type="evidence" value="ECO:0007669"/>
    <property type="project" value="UniProtKB-KW"/>
</dbReference>
<dbReference type="EMBL" id="JXLN01003993">
    <property type="protein sequence ID" value="KPM03075.1"/>
    <property type="molecule type" value="Genomic_DNA"/>
</dbReference>
<organism evidence="6 7">
    <name type="scientific">Sarcoptes scabiei</name>
    <name type="common">Itch mite</name>
    <name type="synonym">Acarus scabiei</name>
    <dbReference type="NCBI Taxonomy" id="52283"/>
    <lineage>
        <taxon>Eukaryota</taxon>
        <taxon>Metazoa</taxon>
        <taxon>Ecdysozoa</taxon>
        <taxon>Arthropoda</taxon>
        <taxon>Chelicerata</taxon>
        <taxon>Arachnida</taxon>
        <taxon>Acari</taxon>
        <taxon>Acariformes</taxon>
        <taxon>Sarcoptiformes</taxon>
        <taxon>Astigmata</taxon>
        <taxon>Psoroptidia</taxon>
        <taxon>Sarcoptoidea</taxon>
        <taxon>Sarcoptidae</taxon>
        <taxon>Sarcoptinae</taxon>
        <taxon>Sarcoptes</taxon>
    </lineage>
</organism>
<evidence type="ECO:0000256" key="5">
    <source>
        <dbReference type="ARBA" id="ARBA00048112"/>
    </source>
</evidence>
<keyword evidence="3" id="KW-0745">Spermidine biosynthesis</keyword>
<dbReference type="PROSITE" id="PS01336">
    <property type="entry name" value="ADOMETDC"/>
    <property type="match status" value="1"/>
</dbReference>
<gene>
    <name evidence="6" type="ORF">QR98_0015050</name>
</gene>
<dbReference type="GO" id="GO:0005829">
    <property type="term" value="C:cytosol"/>
    <property type="evidence" value="ECO:0007669"/>
    <property type="project" value="TreeGrafter"/>
</dbReference>
<dbReference type="UniPathway" id="UPA00331">
    <property type="reaction ID" value="UER00451"/>
</dbReference>
<comment type="similarity">
    <text evidence="2">Belongs to the eukaryotic AdoMetDC family.</text>
</comment>
<evidence type="ECO:0000256" key="1">
    <source>
        <dbReference type="ARBA" id="ARBA00004911"/>
    </source>
</evidence>
<dbReference type="InterPro" id="IPR016067">
    <property type="entry name" value="S-AdoMet_deCO2ase_core"/>
</dbReference>
<dbReference type="OrthoDB" id="1068353at2759"/>
<feature type="non-terminal residue" evidence="6">
    <location>
        <position position="207"/>
    </location>
</feature>
<dbReference type="VEuPathDB" id="VectorBase:SSCA004380"/>
<dbReference type="SUPFAM" id="SSF56276">
    <property type="entry name" value="S-adenosylmethionine decarboxylase"/>
    <property type="match status" value="1"/>
</dbReference>
<comment type="catalytic activity">
    <reaction evidence="5">
        <text>S-adenosyl-L-methionine + H(+) = S-adenosyl 3-(methylsulfanyl)propylamine + CO2</text>
        <dbReference type="Rhea" id="RHEA:15981"/>
        <dbReference type="ChEBI" id="CHEBI:15378"/>
        <dbReference type="ChEBI" id="CHEBI:16526"/>
        <dbReference type="ChEBI" id="CHEBI:57443"/>
        <dbReference type="ChEBI" id="CHEBI:59789"/>
        <dbReference type="EC" id="4.1.1.50"/>
    </reaction>
</comment>
<sequence length="207" mass="24385">ENQSKNFFEGAEKRLVIYFKPNNLIHGQKLDLRFITRSKWTMILNKINCTILNMIHNDHFDAYLLSESSLFVQKSSIMIKTCGKTILLNCLKPILNLAFNAGFKSIEDVYYSHKNFLLPSLQPYPHNSFYKENEFLDRIFFGHSQLFGRLNSDRWYLFSLDHNHHHHSNDDHRSYRLRSKISDSKVLIRSVRNDLIFSDLNAVNNGT</sequence>
<evidence type="ECO:0000313" key="7">
    <source>
        <dbReference type="Proteomes" id="UP000616769"/>
    </source>
</evidence>
<evidence type="ECO:0000256" key="4">
    <source>
        <dbReference type="ARBA" id="ARBA00023115"/>
    </source>
</evidence>
<dbReference type="Proteomes" id="UP000616769">
    <property type="component" value="Unassembled WGS sequence"/>
</dbReference>
<protein>
    <submittedName>
        <fullName evidence="6">S-adenosylmethionine decarboxylase-like protein</fullName>
    </submittedName>
</protein>
<dbReference type="PANTHER" id="PTHR11570">
    <property type="entry name" value="S-ADENOSYLMETHIONINE DECARBOXYLASE"/>
    <property type="match status" value="1"/>
</dbReference>
<accession>A0A131ZXQ5</accession>
<dbReference type="InterPro" id="IPR048283">
    <property type="entry name" value="AdoMetDC-like"/>
</dbReference>
<dbReference type="AlphaFoldDB" id="A0A131ZXQ5"/>
<comment type="caution">
    <text evidence="6">The sequence shown here is derived from an EMBL/GenBank/DDBJ whole genome shotgun (WGS) entry which is preliminary data.</text>
</comment>
<dbReference type="GO" id="GO:0006597">
    <property type="term" value="P:spermine biosynthetic process"/>
    <property type="evidence" value="ECO:0007669"/>
    <property type="project" value="TreeGrafter"/>
</dbReference>
<reference evidence="6 7" key="1">
    <citation type="journal article" date="2015" name="Parasit. Vectors">
        <title>Draft genome of the scabies mite.</title>
        <authorList>
            <person name="Rider S.D.Jr."/>
            <person name="Morgan M.S."/>
            <person name="Arlian L.G."/>
        </authorList>
    </citation>
    <scope>NUCLEOTIDE SEQUENCE [LARGE SCALE GENOMIC DNA]</scope>
    <source>
        <strain evidence="6">Arlian Lab</strain>
    </source>
</reference>